<sequence>MSLWDRDNAIPLQPPAHVKLAGRPKKKRNRDVTEVKKKGKKEVLTKWVSAKCEWCRQPCHNVRCCASKKAGNDQVPGGRTKYKNSRVAPTMLADPEMPDTPEIPTMLAA</sequence>
<gene>
    <name evidence="2" type="ORF">LIER_28563</name>
</gene>
<dbReference type="Proteomes" id="UP001454036">
    <property type="component" value="Unassembled WGS sequence"/>
</dbReference>
<evidence type="ECO:0000313" key="3">
    <source>
        <dbReference type="Proteomes" id="UP001454036"/>
    </source>
</evidence>
<feature type="region of interest" description="Disordered" evidence="1">
    <location>
        <begin position="70"/>
        <end position="109"/>
    </location>
</feature>
<evidence type="ECO:0000313" key="2">
    <source>
        <dbReference type="EMBL" id="GAA0175379.1"/>
    </source>
</evidence>
<keyword evidence="3" id="KW-1185">Reference proteome</keyword>
<dbReference type="AlphaFoldDB" id="A0AAV3RG46"/>
<name>A0AAV3RG46_LITER</name>
<feature type="compositionally biased region" description="Basic residues" evidence="1">
    <location>
        <begin position="20"/>
        <end position="29"/>
    </location>
</feature>
<comment type="caution">
    <text evidence="2">The sequence shown here is derived from an EMBL/GenBank/DDBJ whole genome shotgun (WGS) entry which is preliminary data.</text>
</comment>
<organism evidence="2 3">
    <name type="scientific">Lithospermum erythrorhizon</name>
    <name type="common">Purple gromwell</name>
    <name type="synonym">Lithospermum officinale var. erythrorhizon</name>
    <dbReference type="NCBI Taxonomy" id="34254"/>
    <lineage>
        <taxon>Eukaryota</taxon>
        <taxon>Viridiplantae</taxon>
        <taxon>Streptophyta</taxon>
        <taxon>Embryophyta</taxon>
        <taxon>Tracheophyta</taxon>
        <taxon>Spermatophyta</taxon>
        <taxon>Magnoliopsida</taxon>
        <taxon>eudicotyledons</taxon>
        <taxon>Gunneridae</taxon>
        <taxon>Pentapetalae</taxon>
        <taxon>asterids</taxon>
        <taxon>lamiids</taxon>
        <taxon>Boraginales</taxon>
        <taxon>Boraginaceae</taxon>
        <taxon>Boraginoideae</taxon>
        <taxon>Lithospermeae</taxon>
        <taxon>Lithospermum</taxon>
    </lineage>
</organism>
<proteinExistence type="predicted"/>
<dbReference type="EMBL" id="BAABME010009558">
    <property type="protein sequence ID" value="GAA0175379.1"/>
    <property type="molecule type" value="Genomic_DNA"/>
</dbReference>
<reference evidence="2 3" key="1">
    <citation type="submission" date="2024-01" db="EMBL/GenBank/DDBJ databases">
        <title>The complete chloroplast genome sequence of Lithospermum erythrorhizon: insights into the phylogenetic relationship among Boraginaceae species and the maternal lineages of purple gromwells.</title>
        <authorList>
            <person name="Okada T."/>
            <person name="Watanabe K."/>
        </authorList>
    </citation>
    <scope>NUCLEOTIDE SEQUENCE [LARGE SCALE GENOMIC DNA]</scope>
</reference>
<accession>A0AAV3RG46</accession>
<protein>
    <submittedName>
        <fullName evidence="2">Uncharacterized protein</fullName>
    </submittedName>
</protein>
<feature type="region of interest" description="Disordered" evidence="1">
    <location>
        <begin position="1"/>
        <end position="37"/>
    </location>
</feature>
<evidence type="ECO:0000256" key="1">
    <source>
        <dbReference type="SAM" id="MobiDB-lite"/>
    </source>
</evidence>